<keyword evidence="3" id="KW-1185">Reference proteome</keyword>
<proteinExistence type="predicted"/>
<organism evidence="2 3">
    <name type="scientific">Nocardia vermiculata</name>
    <dbReference type="NCBI Taxonomy" id="257274"/>
    <lineage>
        <taxon>Bacteria</taxon>
        <taxon>Bacillati</taxon>
        <taxon>Actinomycetota</taxon>
        <taxon>Actinomycetes</taxon>
        <taxon>Mycobacteriales</taxon>
        <taxon>Nocardiaceae</taxon>
        <taxon>Nocardia</taxon>
    </lineage>
</organism>
<comment type="caution">
    <text evidence="2">The sequence shown here is derived from an EMBL/GenBank/DDBJ whole genome shotgun (WGS) entry which is preliminary data.</text>
</comment>
<dbReference type="Pfam" id="PF19054">
    <property type="entry name" value="DUF5753"/>
    <property type="match status" value="1"/>
</dbReference>
<evidence type="ECO:0000313" key="2">
    <source>
        <dbReference type="EMBL" id="NKY52997.1"/>
    </source>
</evidence>
<accession>A0A846Y2D2</accession>
<gene>
    <name evidence="2" type="ORF">HGA08_22595</name>
</gene>
<name>A0A846Y2D2_9NOCA</name>
<feature type="domain" description="DUF5753" evidence="1">
    <location>
        <begin position="7"/>
        <end position="87"/>
    </location>
</feature>
<dbReference type="EMBL" id="JAAXOP010000015">
    <property type="protein sequence ID" value="NKY52997.1"/>
    <property type="molecule type" value="Genomic_DNA"/>
</dbReference>
<sequence>MIERHPANLDLRVVPFDAQGSMAGLNAATFHLLEFDNSRLPAVGWLETAIHGQLSSDQRQVDALDYLYSRVWSIALDRDASAALIDRIAGRLL</sequence>
<evidence type="ECO:0000313" key="3">
    <source>
        <dbReference type="Proteomes" id="UP000565711"/>
    </source>
</evidence>
<dbReference type="Proteomes" id="UP000565711">
    <property type="component" value="Unassembled WGS sequence"/>
</dbReference>
<dbReference type="InterPro" id="IPR043917">
    <property type="entry name" value="DUF5753"/>
</dbReference>
<reference evidence="2 3" key="1">
    <citation type="submission" date="2020-04" db="EMBL/GenBank/DDBJ databases">
        <title>MicrobeNet Type strains.</title>
        <authorList>
            <person name="Nicholson A.C."/>
        </authorList>
    </citation>
    <scope>NUCLEOTIDE SEQUENCE [LARGE SCALE GENOMIC DNA]</scope>
    <source>
        <strain evidence="2 3">JCM 12354</strain>
    </source>
</reference>
<protein>
    <recommendedName>
        <fullName evidence="1">DUF5753 domain-containing protein</fullName>
    </recommendedName>
</protein>
<dbReference type="AlphaFoldDB" id="A0A846Y2D2"/>
<evidence type="ECO:0000259" key="1">
    <source>
        <dbReference type="Pfam" id="PF19054"/>
    </source>
</evidence>